<keyword evidence="2" id="KW-1185">Reference proteome</keyword>
<gene>
    <name evidence="1" type="ORF">CfE428DRAFT_6129</name>
</gene>
<organism evidence="1 2">
    <name type="scientific">Chthoniobacter flavus Ellin428</name>
    <dbReference type="NCBI Taxonomy" id="497964"/>
    <lineage>
        <taxon>Bacteria</taxon>
        <taxon>Pseudomonadati</taxon>
        <taxon>Verrucomicrobiota</taxon>
        <taxon>Spartobacteria</taxon>
        <taxon>Chthoniobacterales</taxon>
        <taxon>Chthoniobacteraceae</taxon>
        <taxon>Chthoniobacter</taxon>
    </lineage>
</organism>
<dbReference type="AlphaFoldDB" id="B4DB38"/>
<reference evidence="1 2" key="1">
    <citation type="journal article" date="2011" name="J. Bacteriol.">
        <title>Genome sequence of Chthoniobacter flavus Ellin428, an aerobic heterotrophic soil bacterium.</title>
        <authorList>
            <person name="Kant R."/>
            <person name="van Passel M.W."/>
            <person name="Palva A."/>
            <person name="Lucas S."/>
            <person name="Lapidus A."/>
            <person name="Glavina Del Rio T."/>
            <person name="Dalin E."/>
            <person name="Tice H."/>
            <person name="Bruce D."/>
            <person name="Goodwin L."/>
            <person name="Pitluck S."/>
            <person name="Larimer F.W."/>
            <person name="Land M.L."/>
            <person name="Hauser L."/>
            <person name="Sangwan P."/>
            <person name="de Vos W.M."/>
            <person name="Janssen P.H."/>
            <person name="Smidt H."/>
        </authorList>
    </citation>
    <scope>NUCLEOTIDE SEQUENCE [LARGE SCALE GENOMIC DNA]</scope>
    <source>
        <strain evidence="1 2">Ellin428</strain>
    </source>
</reference>
<accession>B4DB38</accession>
<dbReference type="InParanoid" id="B4DB38"/>
<evidence type="ECO:0000313" key="1">
    <source>
        <dbReference type="EMBL" id="EDY16316.1"/>
    </source>
</evidence>
<evidence type="ECO:0000313" key="2">
    <source>
        <dbReference type="Proteomes" id="UP000005824"/>
    </source>
</evidence>
<sequence length="50" mass="5265">MEMKIREHAGAHPSVVVASVGNVSSRKWDQTISKIVSATTGAPMGKLCTP</sequence>
<dbReference type="Proteomes" id="UP000005824">
    <property type="component" value="Unassembled WGS sequence"/>
</dbReference>
<dbReference type="EMBL" id="ABVL01000035">
    <property type="protein sequence ID" value="EDY16316.1"/>
    <property type="molecule type" value="Genomic_DNA"/>
</dbReference>
<proteinExistence type="predicted"/>
<protein>
    <submittedName>
        <fullName evidence="1">Uncharacterized protein</fullName>
    </submittedName>
</protein>
<comment type="caution">
    <text evidence="1">The sequence shown here is derived from an EMBL/GenBank/DDBJ whole genome shotgun (WGS) entry which is preliminary data.</text>
</comment>
<name>B4DB38_9BACT</name>